<feature type="compositionally biased region" description="Low complexity" evidence="6">
    <location>
        <begin position="670"/>
        <end position="679"/>
    </location>
</feature>
<feature type="region of interest" description="Disordered" evidence="6">
    <location>
        <begin position="435"/>
        <end position="459"/>
    </location>
</feature>
<feature type="region of interest" description="Disordered" evidence="6">
    <location>
        <begin position="368"/>
        <end position="396"/>
    </location>
</feature>
<feature type="region of interest" description="Disordered" evidence="6">
    <location>
        <begin position="302"/>
        <end position="335"/>
    </location>
</feature>
<dbReference type="SUPFAM" id="SSF57997">
    <property type="entry name" value="Tropomyosin"/>
    <property type="match status" value="1"/>
</dbReference>
<gene>
    <name evidence="7" type="ORF">LPJ53_001419</name>
</gene>
<proteinExistence type="inferred from homology"/>
<keyword evidence="2" id="KW-0963">Cytoplasm</keyword>
<name>A0A9W7Y053_9FUNG</name>
<feature type="compositionally biased region" description="Low complexity" evidence="6">
    <location>
        <begin position="312"/>
        <end position="322"/>
    </location>
</feature>
<evidence type="ECO:0000313" key="8">
    <source>
        <dbReference type="Proteomes" id="UP001149813"/>
    </source>
</evidence>
<comment type="caution">
    <text evidence="7">The sequence shown here is derived from an EMBL/GenBank/DDBJ whole genome shotgun (WGS) entry which is preliminary data.</text>
</comment>
<evidence type="ECO:0000256" key="1">
    <source>
        <dbReference type="ARBA" id="ARBA00004114"/>
    </source>
</evidence>
<dbReference type="InterPro" id="IPR051877">
    <property type="entry name" value="Centriole_BasalBody_StrucProt"/>
</dbReference>
<protein>
    <recommendedName>
        <fullName evidence="9">Centrosomal protein of 135 kDa</fullName>
    </recommendedName>
</protein>
<comment type="similarity">
    <text evidence="4">Belongs to the CEP135/TSGA10 family.</text>
</comment>
<evidence type="ECO:0008006" key="9">
    <source>
        <dbReference type="Google" id="ProtNLM"/>
    </source>
</evidence>
<feature type="compositionally biased region" description="Basic and acidic residues" evidence="6">
    <location>
        <begin position="441"/>
        <end position="456"/>
    </location>
</feature>
<dbReference type="Proteomes" id="UP001149813">
    <property type="component" value="Unassembled WGS sequence"/>
</dbReference>
<comment type="subcellular location">
    <subcellularLocation>
        <location evidence="1">Cytoplasm</location>
        <location evidence="1">Cytoskeleton</location>
        <location evidence="1">Microtubule organizing center</location>
        <location evidence="1">Centrosome</location>
        <location evidence="1">Centriole</location>
    </subcellularLocation>
</comment>
<keyword evidence="5" id="KW-0175">Coiled coil</keyword>
<evidence type="ECO:0000256" key="5">
    <source>
        <dbReference type="SAM" id="Coils"/>
    </source>
</evidence>
<sequence length="701" mass="81363">MFFISSEHPQLQRQLYLLGYSQPLPVEASELVSVLLRDMQTALDRVKELEKHHTRLERDERVSRAAVEKSRGELHVLRTENNSLRSEILTLTREADKIRREARGETYKWNKTIDDLRMSNLCLRAEGAESVRKLDECQKRLEELISQKDPIARLPRLSVSRPLDESLLRSTRVNVKMPPAPVIDLVELSSRRITALEEEIDILESKLSQTKAEMKASEMDVKDRDLEIIRLNTQIEKSKPQRASAIGDDSTEKERLEDQMEYMHEQNEALERQAKEQKEQFAREKDELHRRWVAAENERVRLSEQQQNAGAQPTTPSLSAPLSAPPHPHAQSPELERLRSECANIKSLYAQTRDQLQELLRSGNAENRRLQQEAQKTESSLRQELDQLRDSSSAETARLRVSLDKMPEYQRLAESREKQIQQLEQRLHSLSESLESTRQAHAKESDRLQQKLRDAQQRQGQIDTTLEEYRQLVEQHKKLDRSLKQAVGEVAEWRAKYDEREHKFSDLTRKVDEYRMSYKQSSSELRTCKRTLDAYGNDLASLREASEHLQRENERMRQEIEQLGRLKQAIEMSKDDYKRQLAKALSENEKHRSLVAHLQGERASLRVQVKAQFHLNQRLEQRLESVDPAYVVTGVNTEEPSTSVPYLDSHRLYRSATNLPTEGRRPQVLSRSSSAAHSTRSFEPRGYVDNELESTSSVSIP</sequence>
<dbReference type="OrthoDB" id="10254663at2759"/>
<feature type="coiled-coil region" evidence="5">
    <location>
        <begin position="186"/>
        <end position="220"/>
    </location>
</feature>
<dbReference type="GO" id="GO:0005814">
    <property type="term" value="C:centriole"/>
    <property type="evidence" value="ECO:0007669"/>
    <property type="project" value="UniProtKB-SubCell"/>
</dbReference>
<evidence type="ECO:0000256" key="6">
    <source>
        <dbReference type="SAM" id="MobiDB-lite"/>
    </source>
</evidence>
<evidence type="ECO:0000256" key="4">
    <source>
        <dbReference type="ARBA" id="ARBA00038123"/>
    </source>
</evidence>
<reference evidence="7" key="1">
    <citation type="submission" date="2022-07" db="EMBL/GenBank/DDBJ databases">
        <title>Phylogenomic reconstructions and comparative analyses of Kickxellomycotina fungi.</title>
        <authorList>
            <person name="Reynolds N.K."/>
            <person name="Stajich J.E."/>
            <person name="Barry K."/>
            <person name="Grigoriev I.V."/>
            <person name="Crous P."/>
            <person name="Smith M.E."/>
        </authorList>
    </citation>
    <scope>NUCLEOTIDE SEQUENCE</scope>
    <source>
        <strain evidence="7">NBRC 32514</strain>
    </source>
</reference>
<dbReference type="PANTHER" id="PTHR20544:SF0">
    <property type="entry name" value="NUCLEOPROTEIN TPR_MLP1 DOMAIN-CONTAINING PROTEIN"/>
    <property type="match status" value="1"/>
</dbReference>
<evidence type="ECO:0000256" key="2">
    <source>
        <dbReference type="ARBA" id="ARBA00022490"/>
    </source>
</evidence>
<organism evidence="7 8">
    <name type="scientific">Coemansia erecta</name>
    <dbReference type="NCBI Taxonomy" id="147472"/>
    <lineage>
        <taxon>Eukaryota</taxon>
        <taxon>Fungi</taxon>
        <taxon>Fungi incertae sedis</taxon>
        <taxon>Zoopagomycota</taxon>
        <taxon>Kickxellomycotina</taxon>
        <taxon>Kickxellomycetes</taxon>
        <taxon>Kickxellales</taxon>
        <taxon>Kickxellaceae</taxon>
        <taxon>Coemansia</taxon>
    </lineage>
</organism>
<evidence type="ECO:0000256" key="3">
    <source>
        <dbReference type="ARBA" id="ARBA00023212"/>
    </source>
</evidence>
<accession>A0A9W7Y053</accession>
<feature type="coiled-coil region" evidence="5">
    <location>
        <begin position="253"/>
        <end position="291"/>
    </location>
</feature>
<evidence type="ECO:0000313" key="7">
    <source>
        <dbReference type="EMBL" id="KAJ1724336.1"/>
    </source>
</evidence>
<keyword evidence="3" id="KW-0206">Cytoskeleton</keyword>
<feature type="region of interest" description="Disordered" evidence="6">
    <location>
        <begin position="657"/>
        <end position="701"/>
    </location>
</feature>
<dbReference type="PANTHER" id="PTHR20544">
    <property type="entry name" value="CENTROSOMAL PROTEIN CEP135"/>
    <property type="match status" value="1"/>
</dbReference>
<feature type="compositionally biased region" description="Basic and acidic residues" evidence="6">
    <location>
        <begin position="368"/>
        <end position="389"/>
    </location>
</feature>
<dbReference type="AlphaFoldDB" id="A0A9W7Y053"/>
<feature type="coiled-coil region" evidence="5">
    <location>
        <begin position="32"/>
        <end position="101"/>
    </location>
</feature>
<dbReference type="EMBL" id="JANBOJ010000035">
    <property type="protein sequence ID" value="KAJ1724336.1"/>
    <property type="molecule type" value="Genomic_DNA"/>
</dbReference>
<keyword evidence="8" id="KW-1185">Reference proteome</keyword>
<dbReference type="Gene3D" id="1.10.287.1490">
    <property type="match status" value="1"/>
</dbReference>
<feature type="coiled-coil region" evidence="5">
    <location>
        <begin position="532"/>
        <end position="594"/>
    </location>
</feature>